<evidence type="ECO:0000313" key="2">
    <source>
        <dbReference type="Proteomes" id="UP000005206"/>
    </source>
</evidence>
<dbReference type="Proteomes" id="UP000005206">
    <property type="component" value="Unassembled WGS sequence"/>
</dbReference>
<dbReference type="EMBL" id="GG699010">
    <property type="protein sequence ID" value="EEU33623.1"/>
    <property type="molecule type" value="Genomic_DNA"/>
</dbReference>
<dbReference type="HOGENOM" id="CLU_172689_0_0_1"/>
<dbReference type="InterPro" id="IPR011051">
    <property type="entry name" value="RmlC_Cupin_sf"/>
</dbReference>
<dbReference type="SUPFAM" id="SSF51182">
    <property type="entry name" value="RmlC-like cupins"/>
    <property type="match status" value="1"/>
</dbReference>
<dbReference type="PANTHER" id="PTHR36156:SF2">
    <property type="entry name" value="CUPIN TYPE-2 DOMAIN-CONTAINING PROTEIN"/>
    <property type="match status" value="1"/>
</dbReference>
<evidence type="ECO:0008006" key="3">
    <source>
        <dbReference type="Google" id="ProtNLM"/>
    </source>
</evidence>
<keyword evidence="2" id="KW-1185">Reference proteome</keyword>
<dbReference type="VEuPathDB" id="FungiDB:NECHADRAFT_9911"/>
<dbReference type="PANTHER" id="PTHR36156">
    <property type="entry name" value="SLR2101 PROTEIN"/>
    <property type="match status" value="1"/>
</dbReference>
<dbReference type="InterPro" id="IPR014710">
    <property type="entry name" value="RmlC-like_jellyroll"/>
</dbReference>
<dbReference type="Gene3D" id="2.60.120.10">
    <property type="entry name" value="Jelly Rolls"/>
    <property type="match status" value="1"/>
</dbReference>
<proteinExistence type="predicted"/>
<dbReference type="RefSeq" id="XP_003039336.1">
    <property type="nucleotide sequence ID" value="XM_003039290.1"/>
</dbReference>
<protein>
    <recommendedName>
        <fullName evidence="3">Cupin 2 conserved barrel domain-containing protein</fullName>
    </recommendedName>
</protein>
<dbReference type="KEGG" id="nhe:NECHADRAFT_9911"/>
<dbReference type="OMA" id="WINASKT"/>
<accession>C7ZQT0</accession>
<feature type="non-terminal residue" evidence="1">
    <location>
        <position position="73"/>
    </location>
</feature>
<dbReference type="GeneID" id="9666862"/>
<organism evidence="1 2">
    <name type="scientific">Fusarium vanettenii (strain ATCC MYA-4622 / CBS 123669 / FGSC 9596 / NRRL 45880 / 77-13-4)</name>
    <name type="common">Fusarium solani subsp. pisi</name>
    <dbReference type="NCBI Taxonomy" id="660122"/>
    <lineage>
        <taxon>Eukaryota</taxon>
        <taxon>Fungi</taxon>
        <taxon>Dikarya</taxon>
        <taxon>Ascomycota</taxon>
        <taxon>Pezizomycotina</taxon>
        <taxon>Sordariomycetes</taxon>
        <taxon>Hypocreomycetidae</taxon>
        <taxon>Hypocreales</taxon>
        <taxon>Nectriaceae</taxon>
        <taxon>Fusarium</taxon>
        <taxon>Fusarium solani species complex</taxon>
        <taxon>Fusarium vanettenii</taxon>
    </lineage>
</organism>
<gene>
    <name evidence="1" type="ORF">NECHADRAFT_9911</name>
</gene>
<feature type="non-terminal residue" evidence="1">
    <location>
        <position position="1"/>
    </location>
</feature>
<dbReference type="AlphaFoldDB" id="C7ZQT0"/>
<dbReference type="InParanoid" id="C7ZQT0"/>
<name>C7ZQT0_FUSV7</name>
<dbReference type="OrthoDB" id="5840532at2759"/>
<dbReference type="InterPro" id="IPR047142">
    <property type="entry name" value="OryJ/VirC-like"/>
</dbReference>
<evidence type="ECO:0000313" key="1">
    <source>
        <dbReference type="EMBL" id="EEU33623.1"/>
    </source>
</evidence>
<reference evidence="1 2" key="1">
    <citation type="journal article" date="2009" name="PLoS Genet.">
        <title>The genome of Nectria haematococca: contribution of supernumerary chromosomes to gene expansion.</title>
        <authorList>
            <person name="Coleman J.J."/>
            <person name="Rounsley S.D."/>
            <person name="Rodriguez-Carres M."/>
            <person name="Kuo A."/>
            <person name="Wasmann C.C."/>
            <person name="Grimwood J."/>
            <person name="Schmutz J."/>
            <person name="Taga M."/>
            <person name="White G.J."/>
            <person name="Zhou S."/>
            <person name="Schwartz D.C."/>
            <person name="Freitag M."/>
            <person name="Ma L.J."/>
            <person name="Danchin E.G."/>
            <person name="Henrissat B."/>
            <person name="Coutinho P.M."/>
            <person name="Nelson D.R."/>
            <person name="Straney D."/>
            <person name="Napoli C.A."/>
            <person name="Barker B.M."/>
            <person name="Gribskov M."/>
            <person name="Rep M."/>
            <person name="Kroken S."/>
            <person name="Molnar I."/>
            <person name="Rensing C."/>
            <person name="Kennell J.C."/>
            <person name="Zamora J."/>
            <person name="Farman M.L."/>
            <person name="Selker E.U."/>
            <person name="Salamov A."/>
            <person name="Shapiro H."/>
            <person name="Pangilinan J."/>
            <person name="Lindquist E."/>
            <person name="Lamers C."/>
            <person name="Grigoriev I.V."/>
            <person name="Geiser D.M."/>
            <person name="Covert S.F."/>
            <person name="Temporini E."/>
            <person name="Vanetten H.D."/>
        </authorList>
    </citation>
    <scope>NUCLEOTIDE SEQUENCE [LARGE SCALE GENOMIC DNA]</scope>
    <source>
        <strain evidence="2">ATCC MYA-4622 / CBS 123669 / FGSC 9596 / NRRL 45880 / 77-13-4</strain>
    </source>
</reference>
<sequence>HRTLSFDISICVIGEADHELDSGEKVRLLAGDHIIQRATMHRWSNPSNDQPARIIATVLPCEPFKVIGQTVQE</sequence>